<evidence type="ECO:0000259" key="2">
    <source>
        <dbReference type="PROSITE" id="PS50213"/>
    </source>
</evidence>
<dbReference type="PROSITE" id="PS51257">
    <property type="entry name" value="PROKAR_LIPOPROTEIN"/>
    <property type="match status" value="1"/>
</dbReference>
<name>A0ABT1AW84_9FLAO</name>
<dbReference type="PANTHER" id="PTHR10900:SF77">
    <property type="entry name" value="FI19380P1"/>
    <property type="match status" value="1"/>
</dbReference>
<comment type="caution">
    <text evidence="3">The sequence shown here is derived from an EMBL/GenBank/DDBJ whole genome shotgun (WGS) entry which is preliminary data.</text>
</comment>
<dbReference type="EMBL" id="JAMXIB010000002">
    <property type="protein sequence ID" value="MCO5723845.1"/>
    <property type="molecule type" value="Genomic_DNA"/>
</dbReference>
<evidence type="ECO:0000313" key="4">
    <source>
        <dbReference type="Proteomes" id="UP001206312"/>
    </source>
</evidence>
<evidence type="ECO:0000313" key="3">
    <source>
        <dbReference type="EMBL" id="MCO5723845.1"/>
    </source>
</evidence>
<dbReference type="InterPro" id="IPR000782">
    <property type="entry name" value="FAS1_domain"/>
</dbReference>
<dbReference type="Pfam" id="PF02469">
    <property type="entry name" value="Fasciclin"/>
    <property type="match status" value="3"/>
</dbReference>
<sequence>MKKTRFLLKTAILSLFVATAISCSDDDDNGNGNNQDSDPNIVELAADNPELSSLVAALERAGLVSALEGDGPFTVFAPTNAAFQAFLTANGFGGLNDVPVDVLTQVLLNHVVSGENFSSGLSSGYISSLSTAGPGGANLSLYVDTSAGVAINGVSDVIIPDVEASNGVVHVVDGVIGLPTIVDHAVANSSFTSLVTALTTGGNTTFTDLLSGDGPFTVFAPVNAAFTSFNNPNGNDINNILANHVISGVAAFSSGLANSYVNTLGTNADGDALSAYINTDSGVSINGSSSVAVADVVATNGVIHAVDGVIDIPTVVTFAVADPTFAPLVTALTEATPGTDFATILSGDGPFTVFAPTTTAFNNLLTALGLDGVGDIDEALLTSVLLHHVVSGNIRSGDLTNPGDTVAASLEGDNITITLPGTDNGVNIADITDGAGNTGIGIIAVDVQAGNGVIHVVNQVLLPDTTN</sequence>
<feature type="domain" description="FAS1" evidence="2">
    <location>
        <begin position="38"/>
        <end position="176"/>
    </location>
</feature>
<organism evidence="3 4">
    <name type="scientific">Robiginitalea marina</name>
    <dbReference type="NCBI Taxonomy" id="2954105"/>
    <lineage>
        <taxon>Bacteria</taxon>
        <taxon>Pseudomonadati</taxon>
        <taxon>Bacteroidota</taxon>
        <taxon>Flavobacteriia</taxon>
        <taxon>Flavobacteriales</taxon>
        <taxon>Flavobacteriaceae</taxon>
        <taxon>Robiginitalea</taxon>
    </lineage>
</organism>
<dbReference type="PROSITE" id="PS50213">
    <property type="entry name" value="FAS1"/>
    <property type="match status" value="3"/>
</dbReference>
<gene>
    <name evidence="3" type="ORF">NG653_03185</name>
</gene>
<feature type="signal peptide" evidence="1">
    <location>
        <begin position="1"/>
        <end position="20"/>
    </location>
</feature>
<dbReference type="Proteomes" id="UP001206312">
    <property type="component" value="Unassembled WGS sequence"/>
</dbReference>
<dbReference type="Gene3D" id="2.30.180.10">
    <property type="entry name" value="FAS1 domain"/>
    <property type="match status" value="3"/>
</dbReference>
<accession>A0ABT1AW84</accession>
<dbReference type="InterPro" id="IPR050904">
    <property type="entry name" value="Adhesion/Biosynth-related"/>
</dbReference>
<feature type="domain" description="FAS1" evidence="2">
    <location>
        <begin position="312"/>
        <end position="461"/>
    </location>
</feature>
<feature type="chain" id="PRO_5045208398" evidence="1">
    <location>
        <begin position="21"/>
        <end position="467"/>
    </location>
</feature>
<protein>
    <submittedName>
        <fullName evidence="3">Fasciclin domain-containing protein</fullName>
    </submittedName>
</protein>
<dbReference type="InterPro" id="IPR036378">
    <property type="entry name" value="FAS1_dom_sf"/>
</dbReference>
<reference evidence="3 4" key="1">
    <citation type="submission" date="2022-06" db="EMBL/GenBank/DDBJ databases">
        <authorList>
            <person name="Xuan X."/>
        </authorList>
    </citation>
    <scope>NUCLEOTIDE SEQUENCE [LARGE SCALE GENOMIC DNA]</scope>
    <source>
        <strain evidence="3 4">2V75</strain>
    </source>
</reference>
<dbReference type="PANTHER" id="PTHR10900">
    <property type="entry name" value="PERIOSTIN-RELATED"/>
    <property type="match status" value="1"/>
</dbReference>
<keyword evidence="1" id="KW-0732">Signal</keyword>
<proteinExistence type="predicted"/>
<feature type="domain" description="FAS1" evidence="2">
    <location>
        <begin position="178"/>
        <end position="310"/>
    </location>
</feature>
<dbReference type="SMART" id="SM00554">
    <property type="entry name" value="FAS1"/>
    <property type="match status" value="3"/>
</dbReference>
<keyword evidence="4" id="KW-1185">Reference proteome</keyword>
<dbReference type="SUPFAM" id="SSF82153">
    <property type="entry name" value="FAS1 domain"/>
    <property type="match status" value="3"/>
</dbReference>
<dbReference type="RefSeq" id="WP_252740221.1">
    <property type="nucleotide sequence ID" value="NZ_JAMXIB010000002.1"/>
</dbReference>
<evidence type="ECO:0000256" key="1">
    <source>
        <dbReference type="SAM" id="SignalP"/>
    </source>
</evidence>